<comment type="similarity">
    <text evidence="2 7">Belongs to the peptidase C19 family.</text>
</comment>
<dbReference type="Proteomes" id="UP001209878">
    <property type="component" value="Unassembled WGS sequence"/>
</dbReference>
<dbReference type="CDD" id="cd02662">
    <property type="entry name" value="Peptidase_C19F"/>
    <property type="match status" value="1"/>
</dbReference>
<dbReference type="PANTHER" id="PTHR24006">
    <property type="entry name" value="UBIQUITIN CARBOXYL-TERMINAL HYDROLASE"/>
    <property type="match status" value="1"/>
</dbReference>
<dbReference type="InterPro" id="IPR038765">
    <property type="entry name" value="Papain-like_cys_pep_sf"/>
</dbReference>
<evidence type="ECO:0000313" key="10">
    <source>
        <dbReference type="EMBL" id="KAK2172991.1"/>
    </source>
</evidence>
<gene>
    <name evidence="10" type="ORF">NP493_913g02082</name>
</gene>
<dbReference type="PROSITE" id="PS00973">
    <property type="entry name" value="USP_2"/>
    <property type="match status" value="1"/>
</dbReference>
<keyword evidence="8" id="KW-0472">Membrane</keyword>
<dbReference type="InterPro" id="IPR028889">
    <property type="entry name" value="USP"/>
</dbReference>
<organism evidence="10 11">
    <name type="scientific">Ridgeia piscesae</name>
    <name type="common">Tubeworm</name>
    <dbReference type="NCBI Taxonomy" id="27915"/>
    <lineage>
        <taxon>Eukaryota</taxon>
        <taxon>Metazoa</taxon>
        <taxon>Spiralia</taxon>
        <taxon>Lophotrochozoa</taxon>
        <taxon>Annelida</taxon>
        <taxon>Polychaeta</taxon>
        <taxon>Sedentaria</taxon>
        <taxon>Canalipalpata</taxon>
        <taxon>Sabellida</taxon>
        <taxon>Siboglinidae</taxon>
        <taxon>Ridgeia</taxon>
    </lineage>
</organism>
<dbReference type="PROSITE" id="PS00972">
    <property type="entry name" value="USP_1"/>
    <property type="match status" value="1"/>
</dbReference>
<reference evidence="10" key="1">
    <citation type="journal article" date="2023" name="Mol. Biol. Evol.">
        <title>Third-Generation Sequencing Reveals the Adaptive Role of the Epigenome in Three Deep-Sea Polychaetes.</title>
        <authorList>
            <person name="Perez M."/>
            <person name="Aroh O."/>
            <person name="Sun Y."/>
            <person name="Lan Y."/>
            <person name="Juniper S.K."/>
            <person name="Young C.R."/>
            <person name="Angers B."/>
            <person name="Qian P.Y."/>
        </authorList>
    </citation>
    <scope>NUCLEOTIDE SEQUENCE</scope>
    <source>
        <strain evidence="10">R07B-5</strain>
    </source>
</reference>
<evidence type="ECO:0000259" key="9">
    <source>
        <dbReference type="PROSITE" id="PS50235"/>
    </source>
</evidence>
<dbReference type="GO" id="GO:0016579">
    <property type="term" value="P:protein deubiquitination"/>
    <property type="evidence" value="ECO:0007669"/>
    <property type="project" value="InterPro"/>
</dbReference>
<evidence type="ECO:0000256" key="4">
    <source>
        <dbReference type="ARBA" id="ARBA00022786"/>
    </source>
</evidence>
<evidence type="ECO:0000256" key="7">
    <source>
        <dbReference type="RuleBase" id="RU366025"/>
    </source>
</evidence>
<evidence type="ECO:0000256" key="3">
    <source>
        <dbReference type="ARBA" id="ARBA00022670"/>
    </source>
</evidence>
<keyword evidence="3 7" id="KW-0645">Protease</keyword>
<keyword evidence="5 7" id="KW-0378">Hydrolase</keyword>
<dbReference type="EMBL" id="JAODUO010000914">
    <property type="protein sequence ID" value="KAK2172991.1"/>
    <property type="molecule type" value="Genomic_DNA"/>
</dbReference>
<keyword evidence="4 7" id="KW-0833">Ubl conjugation pathway</keyword>
<dbReference type="InterPro" id="IPR050164">
    <property type="entry name" value="Peptidase_C19"/>
</dbReference>
<feature type="transmembrane region" description="Helical" evidence="8">
    <location>
        <begin position="16"/>
        <end position="34"/>
    </location>
</feature>
<dbReference type="Gene3D" id="3.90.70.10">
    <property type="entry name" value="Cysteine proteinases"/>
    <property type="match status" value="1"/>
</dbReference>
<evidence type="ECO:0000256" key="6">
    <source>
        <dbReference type="ARBA" id="ARBA00022807"/>
    </source>
</evidence>
<dbReference type="AlphaFoldDB" id="A0AAD9NLS0"/>
<feature type="domain" description="USP" evidence="9">
    <location>
        <begin position="49"/>
        <end position="518"/>
    </location>
</feature>
<dbReference type="SUPFAM" id="SSF54001">
    <property type="entry name" value="Cysteine proteinases"/>
    <property type="match status" value="1"/>
</dbReference>
<dbReference type="InterPro" id="IPR018200">
    <property type="entry name" value="USP_CS"/>
</dbReference>
<dbReference type="GO" id="GO:0004843">
    <property type="term" value="F:cysteine-type deubiquitinase activity"/>
    <property type="evidence" value="ECO:0007669"/>
    <property type="project" value="UniProtKB-UniRule"/>
</dbReference>
<keyword evidence="11" id="KW-1185">Reference proteome</keyword>
<comment type="catalytic activity">
    <reaction evidence="1 7">
        <text>Thiol-dependent hydrolysis of ester, thioester, amide, peptide and isopeptide bonds formed by the C-terminal Gly of ubiquitin (a 76-residue protein attached to proteins as an intracellular targeting signal).</text>
        <dbReference type="EC" id="3.4.19.12"/>
    </reaction>
</comment>
<dbReference type="PROSITE" id="PS50235">
    <property type="entry name" value="USP_3"/>
    <property type="match status" value="1"/>
</dbReference>
<evidence type="ECO:0000313" key="11">
    <source>
        <dbReference type="Proteomes" id="UP001209878"/>
    </source>
</evidence>
<evidence type="ECO:0000256" key="5">
    <source>
        <dbReference type="ARBA" id="ARBA00022801"/>
    </source>
</evidence>
<proteinExistence type="inferred from homology"/>
<evidence type="ECO:0000256" key="2">
    <source>
        <dbReference type="ARBA" id="ARBA00009085"/>
    </source>
</evidence>
<dbReference type="GO" id="GO:0005829">
    <property type="term" value="C:cytosol"/>
    <property type="evidence" value="ECO:0007669"/>
    <property type="project" value="TreeGrafter"/>
</dbReference>
<dbReference type="InterPro" id="IPR001394">
    <property type="entry name" value="Peptidase_C19_UCH"/>
</dbReference>
<name>A0AAD9NLS0_RIDPI</name>
<dbReference type="Pfam" id="PF00443">
    <property type="entry name" value="UCH"/>
    <property type="match status" value="1"/>
</dbReference>
<evidence type="ECO:0000256" key="8">
    <source>
        <dbReference type="SAM" id="Phobius"/>
    </source>
</evidence>
<dbReference type="PANTHER" id="PTHR24006:SF888">
    <property type="entry name" value="UBIQUITIN CARBOXYL-TERMINAL HYDROLASE 30"/>
    <property type="match status" value="1"/>
</dbReference>
<dbReference type="GO" id="GO:0005634">
    <property type="term" value="C:nucleus"/>
    <property type="evidence" value="ECO:0007669"/>
    <property type="project" value="TreeGrafter"/>
</dbReference>
<evidence type="ECO:0000256" key="1">
    <source>
        <dbReference type="ARBA" id="ARBA00000707"/>
    </source>
</evidence>
<keyword evidence="6 7" id="KW-0788">Thiol protease</keyword>
<protein>
    <recommendedName>
        <fullName evidence="7">Ubiquitin carboxyl-terminal hydrolase</fullName>
        <ecNumber evidence="7">3.4.19.12</ecNumber>
    </recommendedName>
</protein>
<accession>A0AAD9NLS0</accession>
<keyword evidence="8" id="KW-1133">Transmembrane helix</keyword>
<keyword evidence="8" id="KW-0812">Transmembrane</keyword>
<comment type="caution">
    <text evidence="10">The sequence shown here is derived from an EMBL/GenBank/DDBJ whole genome shotgun (WGS) entry which is preliminary data.</text>
</comment>
<dbReference type="GO" id="GO:0006508">
    <property type="term" value="P:proteolysis"/>
    <property type="evidence" value="ECO:0007669"/>
    <property type="project" value="UniProtKB-KW"/>
</dbReference>
<sequence>MLTIHSMSTLSLSRNVVLFGSAAAAFVAGVYVIWGPNQKKRTKQKGTCPGLLNLGNTCFLNAVLQGMAPCASVVHWLTEFVEKRTHSDSSCYLASTLLKVLKVLNNDSIEHTQDYCPADVIAALRLRRWVISEEEQDAHEMFHVLTETLDEEATRFPRVLPLFDLSALQGCRSAQCQPAASARSKIEADLPVLPQRDFRHPFQGLLASQLQCKKCGHKCPVKHDTFDSLSLSFPPAAGGSLTLDRLLRHFVMSETVQNVECEGCGRLQEVAEVMGVHGSGSGDGHSRQTAPKAMFVKKLTVAKLPQCLCLHLQRTVWLNNGMPMKRYEHVAFPEVLDISRYVYPKTDRVKTLLTPGVGLCDSRPASRRLVGGNHCTAATPSKSDRRHKTVSMPYSGPISLLKALNYHTRLSMNGFFVQPRQHSIQDDPGSPSVALLAQAYRSEVAQSVSERNTYKLVGVLVHLGDVFSGHFVTYRRAPSTNGQRFPTRWLYTSDTAVKRVAFSDVLQCDAYMLFYEKI</sequence>
<dbReference type="EC" id="3.4.19.12" evidence="7"/>